<dbReference type="Proteomes" id="UP000321934">
    <property type="component" value="Chromosome"/>
</dbReference>
<evidence type="ECO:0000313" key="3">
    <source>
        <dbReference type="Proteomes" id="UP000321934"/>
    </source>
</evidence>
<dbReference type="RefSeq" id="WP_146820343.1">
    <property type="nucleotide sequence ID" value="NZ_CP029077.1"/>
</dbReference>
<evidence type="ECO:0000313" key="2">
    <source>
        <dbReference type="EMBL" id="QED23044.1"/>
    </source>
</evidence>
<name>A0A5B8XF48_9RICK</name>
<sequence>MIDTIKLTLTDGTFEVLDRDKFQPNADVVLRPFFAETVVKAVQSPTKAETMNKIYKPRLTLLRQFKKVMLIMEFSIPKLMFGNNFEEIGGVDLKFVIKTLQEVLKEMGVSVEEEYLMSAKVQQVDYGKNFILTGISTAVTLINLIAKADTTFRTDISTKLYRNGGKLVSFYTKIQEIVFYDKIKDLQKELNISKKRTEEVDAELQRDFLANYGKHDVLRMEVRIRNPKKLKRVIQREMGSSIPANLAEIVSSEEEVLKFRHVFDDEIAKRILTNYLMQLKKMLYTVMASYKDGMLQYFISEGIKPQKALAYAKALELIKEQGERRLRVMFPSVHKQIDKLKQHPVIGVILNLDNHNSVFLSNAFHRLENVLYHFRPIRLENGKDIQGRAEITNRDFYEFLPTKGDKKYQDMVLDIKPKNKDVEDEEPQDYATKRWIAEHGTPEVGNAHWIYNSRKARRDSYEGGSKDDDEEEFLDYLADDDNVI</sequence>
<proteinExistence type="predicted"/>
<protein>
    <submittedName>
        <fullName evidence="2">Uncharacterized protein</fullName>
    </submittedName>
</protein>
<keyword evidence="3" id="KW-1185">Reference proteome</keyword>
<feature type="region of interest" description="Disordered" evidence="1">
    <location>
        <begin position="456"/>
        <end position="484"/>
    </location>
</feature>
<feature type="compositionally biased region" description="Acidic residues" evidence="1">
    <location>
        <begin position="467"/>
        <end position="484"/>
    </location>
</feature>
<organism evidence="2 3">
    <name type="scientific">Candidatus Deianiraea vastatrix</name>
    <dbReference type="NCBI Taxonomy" id="2163644"/>
    <lineage>
        <taxon>Bacteria</taxon>
        <taxon>Pseudomonadati</taxon>
        <taxon>Pseudomonadota</taxon>
        <taxon>Alphaproteobacteria</taxon>
        <taxon>Rickettsiales</taxon>
        <taxon>Candidatus Deianiraeaceae</taxon>
        <taxon>Candidatus Deianiraea</taxon>
    </lineage>
</organism>
<dbReference type="AlphaFoldDB" id="A0A5B8XF48"/>
<dbReference type="EMBL" id="CP029077">
    <property type="protein sequence ID" value="QED23044.1"/>
    <property type="molecule type" value="Genomic_DNA"/>
</dbReference>
<evidence type="ECO:0000256" key="1">
    <source>
        <dbReference type="SAM" id="MobiDB-lite"/>
    </source>
</evidence>
<accession>A0A5B8XF48</accession>
<dbReference type="OrthoDB" id="2553465at2"/>
<reference evidence="2 3" key="1">
    <citation type="journal article" date="2019" name="ISME J.">
        <title>Deianiraea, an extracellular bacterium associated with the ciliate Paramecium, suggests an alternative scenario for the evolution of Rickettsiales.</title>
        <authorList>
            <person name="Castelli M."/>
            <person name="Sabaneyeva E."/>
            <person name="Lanzoni O."/>
            <person name="Lebedeva N."/>
            <person name="Floriano A.M."/>
            <person name="Gaiarsa S."/>
            <person name="Benken K."/>
            <person name="Modeo L."/>
            <person name="Bandi C."/>
            <person name="Potekhin A."/>
            <person name="Sassera D."/>
            <person name="Petroni G."/>
        </authorList>
    </citation>
    <scope>NUCLEOTIDE SEQUENCE [LARGE SCALE GENOMIC DNA]</scope>
    <source>
        <strain evidence="2">CyL4-1</strain>
    </source>
</reference>
<gene>
    <name evidence="2" type="ORF">Deia_00236</name>
</gene>